<accession>A0A1G6DI66</accession>
<dbReference type="EMBL" id="FMXP01000040">
    <property type="protein sequence ID" value="SDB44830.1"/>
    <property type="molecule type" value="Genomic_DNA"/>
</dbReference>
<proteinExistence type="predicted"/>
<dbReference type="AlphaFoldDB" id="A0A1G6DI66"/>
<dbReference type="RefSeq" id="WP_074486669.1">
    <property type="nucleotide sequence ID" value="NZ_FMXP01000040.1"/>
</dbReference>
<gene>
    <name evidence="1" type="ORF">SAMN02910293_02216</name>
</gene>
<sequence length="148" mass="16218">MAKVGLKFDKVDITDKRYLNITPALKLDEVFGKLTWRGINEVEQKYEDDTTQPRNQDGSYPQVPTGEIISTKVAIKSANQHGTEEFSIVGMLPSEIEALGLKFGDEVELSGIIVTYSAVSGGVYKLFAQSITKKNAPAPKPDQGKAKE</sequence>
<dbReference type="STRING" id="439219.SAMN02910293_02216"/>
<reference evidence="1 2" key="1">
    <citation type="submission" date="2016-10" db="EMBL/GenBank/DDBJ databases">
        <authorList>
            <person name="de Groot N.N."/>
        </authorList>
    </citation>
    <scope>NUCLEOTIDE SEQUENCE [LARGE SCALE GENOMIC DNA]</scope>
    <source>
        <strain evidence="1 2">A-4</strain>
    </source>
</reference>
<evidence type="ECO:0000313" key="2">
    <source>
        <dbReference type="Proteomes" id="UP000182508"/>
    </source>
</evidence>
<evidence type="ECO:0000313" key="1">
    <source>
        <dbReference type="EMBL" id="SDB44830.1"/>
    </source>
</evidence>
<dbReference type="Proteomes" id="UP000182508">
    <property type="component" value="Unassembled WGS sequence"/>
</dbReference>
<name>A0A1G6DI66_9STRE</name>
<organism evidence="1 2">
    <name type="scientific">Streptococcus henryi</name>
    <dbReference type="NCBI Taxonomy" id="439219"/>
    <lineage>
        <taxon>Bacteria</taxon>
        <taxon>Bacillati</taxon>
        <taxon>Bacillota</taxon>
        <taxon>Bacilli</taxon>
        <taxon>Lactobacillales</taxon>
        <taxon>Streptococcaceae</taxon>
        <taxon>Streptococcus</taxon>
    </lineage>
</organism>
<protein>
    <submittedName>
        <fullName evidence="1">Uncharacterized protein</fullName>
    </submittedName>
</protein>
<keyword evidence="2" id="KW-1185">Reference proteome</keyword>